<dbReference type="EMBL" id="JAODUP010000600">
    <property type="protein sequence ID" value="KAK2146554.1"/>
    <property type="molecule type" value="Genomic_DNA"/>
</dbReference>
<feature type="transmembrane region" description="Helical" evidence="2">
    <location>
        <begin position="663"/>
        <end position="681"/>
    </location>
</feature>
<protein>
    <submittedName>
        <fullName evidence="3">Uncharacterized protein</fullName>
    </submittedName>
</protein>
<evidence type="ECO:0000256" key="2">
    <source>
        <dbReference type="SAM" id="Phobius"/>
    </source>
</evidence>
<organism evidence="3 4">
    <name type="scientific">Paralvinella palmiformis</name>
    <dbReference type="NCBI Taxonomy" id="53620"/>
    <lineage>
        <taxon>Eukaryota</taxon>
        <taxon>Metazoa</taxon>
        <taxon>Spiralia</taxon>
        <taxon>Lophotrochozoa</taxon>
        <taxon>Annelida</taxon>
        <taxon>Polychaeta</taxon>
        <taxon>Sedentaria</taxon>
        <taxon>Canalipalpata</taxon>
        <taxon>Terebellida</taxon>
        <taxon>Terebelliformia</taxon>
        <taxon>Alvinellidae</taxon>
        <taxon>Paralvinella</taxon>
    </lineage>
</organism>
<keyword evidence="4" id="KW-1185">Reference proteome</keyword>
<keyword evidence="2" id="KW-0472">Membrane</keyword>
<feature type="region of interest" description="Disordered" evidence="1">
    <location>
        <begin position="57"/>
        <end position="81"/>
    </location>
</feature>
<feature type="transmembrane region" description="Helical" evidence="2">
    <location>
        <begin position="148"/>
        <end position="169"/>
    </location>
</feature>
<feature type="transmembrane region" description="Helical" evidence="2">
    <location>
        <begin position="511"/>
        <end position="534"/>
    </location>
</feature>
<dbReference type="AlphaFoldDB" id="A0AAD9J513"/>
<feature type="transmembrane region" description="Helical" evidence="2">
    <location>
        <begin position="181"/>
        <end position="201"/>
    </location>
</feature>
<feature type="transmembrane region" description="Helical" evidence="2">
    <location>
        <begin position="604"/>
        <end position="623"/>
    </location>
</feature>
<feature type="transmembrane region" description="Helical" evidence="2">
    <location>
        <begin position="358"/>
        <end position="380"/>
    </location>
</feature>
<feature type="transmembrane region" description="Helical" evidence="2">
    <location>
        <begin position="392"/>
        <end position="412"/>
    </location>
</feature>
<dbReference type="PANTHER" id="PTHR35313:SF1">
    <property type="entry name" value="NO EXINE FORMATION 1"/>
    <property type="match status" value="1"/>
</dbReference>
<sequence length="783" mass="87753">MDGLHGTLEDIMRTLDTPTYNENTFHKHNRYSDNIRYSDTDEEDDDEENDEIIRSMFSRHAESSSEDDDSDGYYGDDQLDEDSEGVHFRGVRLSTADDGVEDVGECDLEELPNWFMCQPFQYSKLMVLPLLAGAPMALFMGGEMRSSWYAILLAAAVGYIALTGSWILLLMKDFCRSDPHLALYLESMLFMVYPSLSIILFTWTISMWIGHQFSPYVLLVMGFLFYRIFVKPFSSSFVDDQSASEEKKIIIDGWCSSGLAFLLTIAPSVLYLTISWYHVITYTALIPILMNVLTVLAVSVFVTTFLHLKPILDVFDDEITMQHVKKLLWQCALLSVALQMTSLLVTMEMVYFLDSRSWLPFAFHICGLFILTTLFVYIVVMERDQLIDTPKFIKYILCIMFLSLLCICQQSDLLTSISLYEKSSHILLGLGLASVITSVAALKLSVYHRSPNNITWKVGPLLLVTGLTLVTVQPNVTADMFDVVRLLLFQSVFSGCLLVALIHRIKSYTSLYLLCLLTGSSLGAVIYSMVFSGLSTTGWINVWSLSVILLSVIMFLIDLLSDNSMSGLDRTCAAAGLLIVAMAAKFHSITQLPQLSKDASHQSYLLMAGNISVVICLLTLLSLTEHINMPSDLWMLATTGVLFLLQKDEKVPVLNRLNQENHIVPSAATVVALLFGLIVYQSPLLQPHSSFLTGLCATIEMVVLLLSLPVFVVLGIVLWFGDFHTLPWYKSSSQAMSVLYLTPFFFCLILTPVSTTYQSWIYAALGITAGTYLWQTKIPLSIL</sequence>
<comment type="caution">
    <text evidence="3">The sequence shown here is derived from an EMBL/GenBank/DDBJ whole genome shotgun (WGS) entry which is preliminary data.</text>
</comment>
<reference evidence="3" key="1">
    <citation type="journal article" date="2023" name="Mol. Biol. Evol.">
        <title>Third-Generation Sequencing Reveals the Adaptive Role of the Epigenome in Three Deep-Sea Polychaetes.</title>
        <authorList>
            <person name="Perez M."/>
            <person name="Aroh O."/>
            <person name="Sun Y."/>
            <person name="Lan Y."/>
            <person name="Juniper S.K."/>
            <person name="Young C.R."/>
            <person name="Angers B."/>
            <person name="Qian P.Y."/>
        </authorList>
    </citation>
    <scope>NUCLEOTIDE SEQUENCE</scope>
    <source>
        <strain evidence="3">P08H-3</strain>
    </source>
</reference>
<dbReference type="Proteomes" id="UP001208570">
    <property type="component" value="Unassembled WGS sequence"/>
</dbReference>
<accession>A0AAD9J513</accession>
<proteinExistence type="predicted"/>
<feature type="transmembrane region" description="Helical" evidence="2">
    <location>
        <begin position="424"/>
        <end position="442"/>
    </location>
</feature>
<name>A0AAD9J513_9ANNE</name>
<gene>
    <name evidence="3" type="ORF">LSH36_600g01034</name>
</gene>
<keyword evidence="2" id="KW-0812">Transmembrane</keyword>
<feature type="transmembrane region" description="Helical" evidence="2">
    <location>
        <begin position="484"/>
        <end position="502"/>
    </location>
</feature>
<feature type="transmembrane region" description="Helical" evidence="2">
    <location>
        <begin position="454"/>
        <end position="472"/>
    </location>
</feature>
<dbReference type="PANTHER" id="PTHR35313">
    <property type="entry name" value="NO EXINE FORMATION 1"/>
    <property type="match status" value="1"/>
</dbReference>
<feature type="transmembrane region" description="Helical" evidence="2">
    <location>
        <begin position="251"/>
        <end position="274"/>
    </location>
</feature>
<feature type="transmembrane region" description="Helical" evidence="2">
    <location>
        <begin position="327"/>
        <end position="352"/>
    </location>
</feature>
<feature type="transmembrane region" description="Helical" evidence="2">
    <location>
        <begin position="213"/>
        <end position="230"/>
    </location>
</feature>
<feature type="transmembrane region" description="Helical" evidence="2">
    <location>
        <begin position="280"/>
        <end position="306"/>
    </location>
</feature>
<evidence type="ECO:0000256" key="1">
    <source>
        <dbReference type="SAM" id="MobiDB-lite"/>
    </source>
</evidence>
<feature type="transmembrane region" description="Helical" evidence="2">
    <location>
        <begin position="701"/>
        <end position="721"/>
    </location>
</feature>
<evidence type="ECO:0000313" key="3">
    <source>
        <dbReference type="EMBL" id="KAK2146554.1"/>
    </source>
</evidence>
<feature type="transmembrane region" description="Helical" evidence="2">
    <location>
        <begin position="733"/>
        <end position="751"/>
    </location>
</feature>
<evidence type="ECO:0000313" key="4">
    <source>
        <dbReference type="Proteomes" id="UP001208570"/>
    </source>
</evidence>
<feature type="transmembrane region" description="Helical" evidence="2">
    <location>
        <begin position="540"/>
        <end position="560"/>
    </location>
</feature>
<keyword evidence="2" id="KW-1133">Transmembrane helix</keyword>